<comment type="caution">
    <text evidence="3">The sequence shown here is derived from an EMBL/GenBank/DDBJ whole genome shotgun (WGS) entry which is preliminary data.</text>
</comment>
<evidence type="ECO:0000259" key="2">
    <source>
        <dbReference type="Pfam" id="PF13088"/>
    </source>
</evidence>
<proteinExistence type="predicted"/>
<feature type="chain" id="PRO_5043915336" description="Sialidase domain-containing protein" evidence="1">
    <location>
        <begin position="26"/>
        <end position="413"/>
    </location>
</feature>
<sequence>MARVATTSLFFILLHCLSFLSLGLARPVKPIHPLHVAREVGPRGELRESLSWRSIRNKLHLNYRDTTVNFGEIGASFTLSDRESRLSPGGTYPRLARLADGGILSVSAYTENGLRTLRVARSDDDGATFNEIGTIAQSPGDLDNGFLLQLPSGTILAAFRNHDKNADGALTYFRITICKSDDGGRTWAFLAQAAEQPADATGFNGLWEPFLRIGKDGNIQLTYSGELSQTNQETFRSVSSDGGATWSTPVNLHLHRPDEQLRDGMQGIVAVKDSTGADALVIVFEVKDGPNFYLATMLSTDDGQTWGRRTIIYRPQGHNAGAPQIAAIGNNLAVVFMTDEDLPADQLDWANRADIKMIFSTPLTNGQLKWSTQSFHLSEDSSYWPGTFVRGDNNIMAVYERGGVPYGRIITKV</sequence>
<keyword evidence="1" id="KW-0732">Signal</keyword>
<dbReference type="AlphaFoldDB" id="A0AAX6MGP8"/>
<feature type="domain" description="Sialidase" evidence="2">
    <location>
        <begin position="110"/>
        <end position="314"/>
    </location>
</feature>
<dbReference type="SUPFAM" id="SSF50939">
    <property type="entry name" value="Sialidases"/>
    <property type="match status" value="1"/>
</dbReference>
<dbReference type="PANTHER" id="PTHR38792">
    <property type="entry name" value="BNR/ASP-BOX REPEAT DOMAIN PROTEIN (AFU_ORTHOLOGUE AFUA_7G06430)-RELATED"/>
    <property type="match status" value="1"/>
</dbReference>
<reference evidence="3 4" key="1">
    <citation type="journal article" date="2024" name="Front Chem Biol">
        <title>Unveiling the potential of Daldinia eschscholtzii MFLUCC 19-0629 through bioactivity and bioinformatics studies for enhanced sustainable agriculture production.</title>
        <authorList>
            <person name="Brooks S."/>
            <person name="Weaver J.A."/>
            <person name="Klomchit A."/>
            <person name="Alharthi S.A."/>
            <person name="Onlamun T."/>
            <person name="Nurani R."/>
            <person name="Vong T.K."/>
            <person name="Alberti F."/>
            <person name="Greco C."/>
        </authorList>
    </citation>
    <scope>NUCLEOTIDE SEQUENCE [LARGE SCALE GENOMIC DNA]</scope>
    <source>
        <strain evidence="3">MFLUCC 19-0629</strain>
    </source>
</reference>
<dbReference type="EMBL" id="JBANMG010000006">
    <property type="protein sequence ID" value="KAK6951626.1"/>
    <property type="molecule type" value="Genomic_DNA"/>
</dbReference>
<keyword evidence="4" id="KW-1185">Reference proteome</keyword>
<evidence type="ECO:0000313" key="4">
    <source>
        <dbReference type="Proteomes" id="UP001369815"/>
    </source>
</evidence>
<dbReference type="InterPro" id="IPR036278">
    <property type="entry name" value="Sialidase_sf"/>
</dbReference>
<organism evidence="3 4">
    <name type="scientific">Daldinia eschscholtzii</name>
    <dbReference type="NCBI Taxonomy" id="292717"/>
    <lineage>
        <taxon>Eukaryota</taxon>
        <taxon>Fungi</taxon>
        <taxon>Dikarya</taxon>
        <taxon>Ascomycota</taxon>
        <taxon>Pezizomycotina</taxon>
        <taxon>Sordariomycetes</taxon>
        <taxon>Xylariomycetidae</taxon>
        <taxon>Xylariales</taxon>
        <taxon>Hypoxylaceae</taxon>
        <taxon>Daldinia</taxon>
    </lineage>
</organism>
<dbReference type="PANTHER" id="PTHR38792:SF3">
    <property type="entry name" value="BNR_ASP-BOX REPEAT DOMAIN PROTEIN (AFU_ORTHOLOGUE AFUA_7G06430)-RELATED"/>
    <property type="match status" value="1"/>
</dbReference>
<protein>
    <recommendedName>
        <fullName evidence="2">Sialidase domain-containing protein</fullName>
    </recommendedName>
</protein>
<dbReference type="InterPro" id="IPR011040">
    <property type="entry name" value="Sialidase"/>
</dbReference>
<gene>
    <name evidence="3" type="ORF">Daesc_006148</name>
</gene>
<feature type="signal peptide" evidence="1">
    <location>
        <begin position="1"/>
        <end position="25"/>
    </location>
</feature>
<name>A0AAX6MGP8_9PEZI</name>
<evidence type="ECO:0000256" key="1">
    <source>
        <dbReference type="SAM" id="SignalP"/>
    </source>
</evidence>
<dbReference type="Proteomes" id="UP001369815">
    <property type="component" value="Unassembled WGS sequence"/>
</dbReference>
<dbReference type="Gene3D" id="2.120.10.10">
    <property type="match status" value="1"/>
</dbReference>
<evidence type="ECO:0000313" key="3">
    <source>
        <dbReference type="EMBL" id="KAK6951626.1"/>
    </source>
</evidence>
<dbReference type="Pfam" id="PF13088">
    <property type="entry name" value="BNR_2"/>
    <property type="match status" value="1"/>
</dbReference>
<accession>A0AAX6MGP8</accession>
<dbReference type="CDD" id="cd15482">
    <property type="entry name" value="Sialidase_non-viral"/>
    <property type="match status" value="2"/>
</dbReference>